<dbReference type="eggNOG" id="KOG1482">
    <property type="taxonomic scope" value="Eukaryota"/>
</dbReference>
<evidence type="ECO:0000256" key="20">
    <source>
        <dbReference type="ARBA" id="ARBA00048349"/>
    </source>
</evidence>
<evidence type="ECO:0000256" key="9">
    <source>
        <dbReference type="ARBA" id="ARBA00022723"/>
    </source>
</evidence>
<gene>
    <name evidence="24" type="ORF">H920_03342</name>
</gene>
<keyword evidence="5" id="KW-0813">Transport</keyword>
<keyword evidence="15" id="KW-0968">Cytoplasmic vesicle</keyword>
<dbReference type="AlphaFoldDB" id="A0A091DVX5"/>
<feature type="domain" description="Cation efflux protein transmembrane" evidence="22">
    <location>
        <begin position="4"/>
        <end position="105"/>
    </location>
</feature>
<feature type="transmembrane region" description="Helical" evidence="21">
    <location>
        <begin position="50"/>
        <end position="76"/>
    </location>
</feature>
<evidence type="ECO:0000256" key="21">
    <source>
        <dbReference type="SAM" id="Phobius"/>
    </source>
</evidence>
<dbReference type="InterPro" id="IPR036837">
    <property type="entry name" value="Cation_efflux_CTD_sf"/>
</dbReference>
<dbReference type="Pfam" id="PF16916">
    <property type="entry name" value="ZT_dimer"/>
    <property type="match status" value="1"/>
</dbReference>
<keyword evidence="14 21" id="KW-0472">Membrane</keyword>
<evidence type="ECO:0000313" key="24">
    <source>
        <dbReference type="EMBL" id="KFO35207.1"/>
    </source>
</evidence>
<dbReference type="InterPro" id="IPR027470">
    <property type="entry name" value="Cation_efflux_CTD"/>
</dbReference>
<evidence type="ECO:0000256" key="10">
    <source>
        <dbReference type="ARBA" id="ARBA00022833"/>
    </source>
</evidence>
<evidence type="ECO:0000256" key="7">
    <source>
        <dbReference type="ARBA" id="ARBA00022475"/>
    </source>
</evidence>
<dbReference type="GO" id="GO:0005385">
    <property type="term" value="F:zinc ion transmembrane transporter activity"/>
    <property type="evidence" value="ECO:0007669"/>
    <property type="project" value="TreeGrafter"/>
</dbReference>
<comment type="similarity">
    <text evidence="3">Belongs to the cation diffusion facilitator (CDF) transporter (TC 2.A.4) family. SLC30A subfamily.</text>
</comment>
<evidence type="ECO:0000256" key="4">
    <source>
        <dbReference type="ARBA" id="ARBA00011738"/>
    </source>
</evidence>
<dbReference type="GO" id="GO:0030073">
    <property type="term" value="P:insulin secretion"/>
    <property type="evidence" value="ECO:0007669"/>
    <property type="project" value="TreeGrafter"/>
</dbReference>
<evidence type="ECO:0000259" key="23">
    <source>
        <dbReference type="Pfam" id="PF16916"/>
    </source>
</evidence>
<feature type="domain" description="Cation efflux protein cytoplasmic" evidence="23">
    <location>
        <begin position="116"/>
        <end position="189"/>
    </location>
</feature>
<dbReference type="InterPro" id="IPR050681">
    <property type="entry name" value="CDF/SLC30A"/>
</dbReference>
<feature type="transmembrane region" description="Helical" evidence="21">
    <location>
        <begin position="15"/>
        <end position="38"/>
    </location>
</feature>
<comment type="catalytic activity">
    <reaction evidence="20">
        <text>Zn(2+)(in) + 2 H(+)(out) = Zn(2+)(out) + 2 H(+)(in)</text>
        <dbReference type="Rhea" id="RHEA:72627"/>
        <dbReference type="ChEBI" id="CHEBI:15378"/>
        <dbReference type="ChEBI" id="CHEBI:29105"/>
    </reaction>
</comment>
<proteinExistence type="inferred from homology"/>
<dbReference type="EMBL" id="KN121850">
    <property type="protein sequence ID" value="KFO35207.1"/>
    <property type="molecule type" value="Genomic_DNA"/>
</dbReference>
<dbReference type="GO" id="GO:0030658">
    <property type="term" value="C:transport vesicle membrane"/>
    <property type="evidence" value="ECO:0007669"/>
    <property type="project" value="UniProtKB-SubCell"/>
</dbReference>
<dbReference type="PANTHER" id="PTHR11562:SF37">
    <property type="entry name" value="PROTON-COUPLED ZINC ANTIPORTER SLC30A8"/>
    <property type="match status" value="1"/>
</dbReference>
<organism evidence="24 25">
    <name type="scientific">Fukomys damarensis</name>
    <name type="common">Damaraland mole rat</name>
    <name type="synonym">Cryptomys damarensis</name>
    <dbReference type="NCBI Taxonomy" id="885580"/>
    <lineage>
        <taxon>Eukaryota</taxon>
        <taxon>Metazoa</taxon>
        <taxon>Chordata</taxon>
        <taxon>Craniata</taxon>
        <taxon>Vertebrata</taxon>
        <taxon>Euteleostomi</taxon>
        <taxon>Mammalia</taxon>
        <taxon>Eutheria</taxon>
        <taxon>Euarchontoglires</taxon>
        <taxon>Glires</taxon>
        <taxon>Rodentia</taxon>
        <taxon>Hystricomorpha</taxon>
        <taxon>Bathyergidae</taxon>
        <taxon>Fukomys</taxon>
    </lineage>
</organism>
<comment type="function">
    <text evidence="17">Proton-coupled zinc ion antiporter mediating the entry of zinc into the lumen of pancreatic beta cell secretory granules, thereby regulating insulin secretion.</text>
</comment>
<dbReference type="SUPFAM" id="SSF160240">
    <property type="entry name" value="Cation efflux protein cytoplasmic domain-like"/>
    <property type="match status" value="1"/>
</dbReference>
<evidence type="ECO:0000256" key="11">
    <source>
        <dbReference type="ARBA" id="ARBA00022906"/>
    </source>
</evidence>
<evidence type="ECO:0000256" key="16">
    <source>
        <dbReference type="ARBA" id="ARBA00033403"/>
    </source>
</evidence>
<evidence type="ECO:0000313" key="25">
    <source>
        <dbReference type="Proteomes" id="UP000028990"/>
    </source>
</evidence>
<dbReference type="InterPro" id="IPR027469">
    <property type="entry name" value="Cation_efflux_TMD_sf"/>
</dbReference>
<keyword evidence="13" id="KW-0406">Ion transport</keyword>
<dbReference type="PROSITE" id="PS51257">
    <property type="entry name" value="PROKAR_LIPOPROTEIN"/>
    <property type="match status" value="1"/>
</dbReference>
<accession>A0A091DVX5</accession>
<evidence type="ECO:0000256" key="1">
    <source>
        <dbReference type="ARBA" id="ARBA00004638"/>
    </source>
</evidence>
<dbReference type="GO" id="GO:0005886">
    <property type="term" value="C:plasma membrane"/>
    <property type="evidence" value="ECO:0007669"/>
    <property type="project" value="UniProtKB-SubCell"/>
</dbReference>
<keyword evidence="9" id="KW-0479">Metal-binding</keyword>
<reference evidence="24 25" key="1">
    <citation type="submission" date="2013-11" db="EMBL/GenBank/DDBJ databases">
        <title>The Damaraland mole rat (Fukomys damarensis) genome and evolution of African mole rats.</title>
        <authorList>
            <person name="Gladyshev V.N."/>
            <person name="Fang X."/>
        </authorList>
    </citation>
    <scope>NUCLEOTIDE SEQUENCE [LARGE SCALE GENOMIC DNA]</scope>
    <source>
        <tissue evidence="24">Liver</tissue>
    </source>
</reference>
<dbReference type="GO" id="GO:0009749">
    <property type="term" value="P:response to glucose"/>
    <property type="evidence" value="ECO:0007669"/>
    <property type="project" value="TreeGrafter"/>
</dbReference>
<comment type="subunit">
    <text evidence="4">Homodimer.</text>
</comment>
<dbReference type="Pfam" id="PF01545">
    <property type="entry name" value="Cation_efflux"/>
    <property type="match status" value="1"/>
</dbReference>
<evidence type="ECO:0000256" key="17">
    <source>
        <dbReference type="ARBA" id="ARBA00037214"/>
    </source>
</evidence>
<dbReference type="PANTHER" id="PTHR11562">
    <property type="entry name" value="CATION EFFLUX PROTEIN/ ZINC TRANSPORTER"/>
    <property type="match status" value="1"/>
</dbReference>
<dbReference type="InterPro" id="IPR058533">
    <property type="entry name" value="Cation_efflux_TM"/>
</dbReference>
<evidence type="ECO:0000256" key="12">
    <source>
        <dbReference type="ARBA" id="ARBA00022989"/>
    </source>
</evidence>
<evidence type="ECO:0000256" key="14">
    <source>
        <dbReference type="ARBA" id="ARBA00023136"/>
    </source>
</evidence>
<evidence type="ECO:0000256" key="8">
    <source>
        <dbReference type="ARBA" id="ARBA00022692"/>
    </source>
</evidence>
<dbReference type="InterPro" id="IPR002524">
    <property type="entry name" value="Cation_efflux"/>
</dbReference>
<keyword evidence="7" id="KW-1003">Cell membrane</keyword>
<dbReference type="SUPFAM" id="SSF161111">
    <property type="entry name" value="Cation efflux protein transmembrane domain-like"/>
    <property type="match status" value="1"/>
</dbReference>
<keyword evidence="6" id="KW-0050">Antiport</keyword>
<keyword evidence="12 21" id="KW-1133">Transmembrane helix</keyword>
<feature type="transmembrane region" description="Helical" evidence="21">
    <location>
        <begin position="82"/>
        <end position="102"/>
    </location>
</feature>
<evidence type="ECO:0000259" key="22">
    <source>
        <dbReference type="Pfam" id="PF01545"/>
    </source>
</evidence>
<sequence length="196" mass="21446">MYLASERLLYPEYHIQATLLMIVSGCAALDSVVISVLLHNHKEVQANASVRAGFVHVLGVVFQSIGVLISALLIYLKSYYKIADPICTFVFSILVLSSTVMISKDFTILLMEGVPKGLNCNHVKELILAVDGVASVHSLHIWSLTVNQVPLSVQVVMATSWDSQIVQRAVARALSKSFTPHSLTIQMESPADQDPE</sequence>
<dbReference type="NCBIfam" id="TIGR01297">
    <property type="entry name" value="CDF"/>
    <property type="match status" value="1"/>
</dbReference>
<name>A0A091DVX5_FUKDA</name>
<evidence type="ECO:0000256" key="3">
    <source>
        <dbReference type="ARBA" id="ARBA00008873"/>
    </source>
</evidence>
<dbReference type="GO" id="GO:0015297">
    <property type="term" value="F:antiporter activity"/>
    <property type="evidence" value="ECO:0007669"/>
    <property type="project" value="UniProtKB-KW"/>
</dbReference>
<evidence type="ECO:0000256" key="6">
    <source>
        <dbReference type="ARBA" id="ARBA00022449"/>
    </source>
</evidence>
<protein>
    <recommendedName>
        <fullName evidence="18">Proton-coupled zinc antiporter SLC30A8</fullName>
    </recommendedName>
    <alternativeName>
        <fullName evidence="16">Solute carrier family 30 member 8</fullName>
    </alternativeName>
    <alternativeName>
        <fullName evidence="19">Zinc transporter 8</fullName>
    </alternativeName>
</protein>
<evidence type="ECO:0000256" key="18">
    <source>
        <dbReference type="ARBA" id="ARBA00040844"/>
    </source>
</evidence>
<dbReference type="GO" id="GO:0046872">
    <property type="term" value="F:metal ion binding"/>
    <property type="evidence" value="ECO:0007669"/>
    <property type="project" value="UniProtKB-KW"/>
</dbReference>
<dbReference type="Gene3D" id="1.20.1510.10">
    <property type="entry name" value="Cation efflux protein transmembrane domain"/>
    <property type="match status" value="1"/>
</dbReference>
<keyword evidence="25" id="KW-1185">Reference proteome</keyword>
<keyword evidence="8 21" id="KW-0812">Transmembrane</keyword>
<evidence type="ECO:0000256" key="15">
    <source>
        <dbReference type="ARBA" id="ARBA00023329"/>
    </source>
</evidence>
<dbReference type="Proteomes" id="UP000028990">
    <property type="component" value="Unassembled WGS sequence"/>
</dbReference>
<comment type="subcellular location">
    <subcellularLocation>
        <location evidence="2">Cell membrane</location>
        <topology evidence="2">Multi-pass membrane protein</topology>
    </subcellularLocation>
    <subcellularLocation>
        <location evidence="1">Cytoplasmic vesicle</location>
        <location evidence="1">Secretory vesicle membrane</location>
        <topology evidence="1">Multi-pass membrane protein</topology>
    </subcellularLocation>
</comment>
<evidence type="ECO:0000256" key="13">
    <source>
        <dbReference type="ARBA" id="ARBA00023065"/>
    </source>
</evidence>
<dbReference type="GO" id="GO:0010043">
    <property type="term" value="P:response to zinc ion"/>
    <property type="evidence" value="ECO:0007669"/>
    <property type="project" value="TreeGrafter"/>
</dbReference>
<keyword evidence="10" id="KW-0862">Zinc</keyword>
<evidence type="ECO:0000256" key="5">
    <source>
        <dbReference type="ARBA" id="ARBA00022448"/>
    </source>
</evidence>
<keyword evidence="11" id="KW-0864">Zinc transport</keyword>
<evidence type="ECO:0000256" key="2">
    <source>
        <dbReference type="ARBA" id="ARBA00004651"/>
    </source>
</evidence>
<evidence type="ECO:0000256" key="19">
    <source>
        <dbReference type="ARBA" id="ARBA00042037"/>
    </source>
</evidence>